<protein>
    <submittedName>
        <fullName evidence="2">SWI/SNF-related matrix-associated actin-dependent regulator of chromatin subfamily D member 1-like</fullName>
    </submittedName>
</protein>
<dbReference type="Proteomes" id="UP000695022">
    <property type="component" value="Unplaced"/>
</dbReference>
<dbReference type="RefSeq" id="XP_014680297.1">
    <property type="nucleotide sequence ID" value="XM_014824811.1"/>
</dbReference>
<reference evidence="2" key="1">
    <citation type="submission" date="2025-08" db="UniProtKB">
        <authorList>
            <consortium name="RefSeq"/>
        </authorList>
    </citation>
    <scope>IDENTIFICATION</scope>
</reference>
<evidence type="ECO:0000313" key="1">
    <source>
        <dbReference type="Proteomes" id="UP000695022"/>
    </source>
</evidence>
<proteinExistence type="predicted"/>
<dbReference type="GeneID" id="106820291"/>
<organism evidence="1 2">
    <name type="scientific">Priapulus caudatus</name>
    <name type="common">Priapulid worm</name>
    <dbReference type="NCBI Taxonomy" id="37621"/>
    <lineage>
        <taxon>Eukaryota</taxon>
        <taxon>Metazoa</taxon>
        <taxon>Ecdysozoa</taxon>
        <taxon>Scalidophora</taxon>
        <taxon>Priapulida</taxon>
        <taxon>Priapulimorpha</taxon>
        <taxon>Priapulimorphida</taxon>
        <taxon>Priapulidae</taxon>
        <taxon>Priapulus</taxon>
    </lineage>
</organism>
<gene>
    <name evidence="2" type="primary">LOC106820291</name>
</gene>
<keyword evidence="1" id="KW-1185">Reference proteome</keyword>
<sequence>MTCSRSNLLDATIVRKRLEIQRPGSVLIKDDDNVSRGAACQAKLLEQRTNKVDSKLPKRKFSSFFKSLVIELDKELYGPENHLVEWHRTATTQETDGFQVKRPGDRNVRCTVLLLLDYQ</sequence>
<name>A0ABM1F776_PRICU</name>
<accession>A0ABM1F776</accession>
<feature type="non-terminal residue" evidence="2">
    <location>
        <position position="119"/>
    </location>
</feature>
<evidence type="ECO:0000313" key="2">
    <source>
        <dbReference type="RefSeq" id="XP_014680297.1"/>
    </source>
</evidence>